<proteinExistence type="predicted"/>
<dbReference type="AlphaFoldDB" id="A0A5B7DEG0"/>
<dbReference type="Proteomes" id="UP000324222">
    <property type="component" value="Unassembled WGS sequence"/>
</dbReference>
<name>A0A5B7DEG0_PORTR</name>
<comment type="caution">
    <text evidence="2">The sequence shown here is derived from an EMBL/GenBank/DDBJ whole genome shotgun (WGS) entry which is preliminary data.</text>
</comment>
<sequence>MLNIDTLNITTTSTTTKTTPPPLPTTITTINHVGVCLKIPSVTSLYSLCSPLPAHTHTQWDKGGRHGRPTTNTTTTAPSPPWKARLTGVAQGTADGTRYTLHIKTSSVVWHITTQDYSLMD</sequence>
<reference evidence="2 3" key="1">
    <citation type="submission" date="2019-05" db="EMBL/GenBank/DDBJ databases">
        <title>Another draft genome of Portunus trituberculatus and its Hox gene families provides insights of decapod evolution.</title>
        <authorList>
            <person name="Jeong J.-H."/>
            <person name="Song I."/>
            <person name="Kim S."/>
            <person name="Choi T."/>
            <person name="Kim D."/>
            <person name="Ryu S."/>
            <person name="Kim W."/>
        </authorList>
    </citation>
    <scope>NUCLEOTIDE SEQUENCE [LARGE SCALE GENOMIC DNA]</scope>
    <source>
        <tissue evidence="2">Muscle</tissue>
    </source>
</reference>
<dbReference type="EMBL" id="VSRR010000789">
    <property type="protein sequence ID" value="MPC19643.1"/>
    <property type="molecule type" value="Genomic_DNA"/>
</dbReference>
<evidence type="ECO:0000313" key="3">
    <source>
        <dbReference type="Proteomes" id="UP000324222"/>
    </source>
</evidence>
<evidence type="ECO:0000313" key="2">
    <source>
        <dbReference type="EMBL" id="MPC19643.1"/>
    </source>
</evidence>
<protein>
    <submittedName>
        <fullName evidence="2">Uncharacterized protein</fullName>
    </submittedName>
</protein>
<gene>
    <name evidence="2" type="ORF">E2C01_012566</name>
</gene>
<organism evidence="2 3">
    <name type="scientific">Portunus trituberculatus</name>
    <name type="common">Swimming crab</name>
    <name type="synonym">Neptunus trituberculatus</name>
    <dbReference type="NCBI Taxonomy" id="210409"/>
    <lineage>
        <taxon>Eukaryota</taxon>
        <taxon>Metazoa</taxon>
        <taxon>Ecdysozoa</taxon>
        <taxon>Arthropoda</taxon>
        <taxon>Crustacea</taxon>
        <taxon>Multicrustacea</taxon>
        <taxon>Malacostraca</taxon>
        <taxon>Eumalacostraca</taxon>
        <taxon>Eucarida</taxon>
        <taxon>Decapoda</taxon>
        <taxon>Pleocyemata</taxon>
        <taxon>Brachyura</taxon>
        <taxon>Eubrachyura</taxon>
        <taxon>Portunoidea</taxon>
        <taxon>Portunidae</taxon>
        <taxon>Portuninae</taxon>
        <taxon>Portunus</taxon>
    </lineage>
</organism>
<accession>A0A5B7DEG0</accession>
<evidence type="ECO:0000256" key="1">
    <source>
        <dbReference type="SAM" id="MobiDB-lite"/>
    </source>
</evidence>
<feature type="region of interest" description="Disordered" evidence="1">
    <location>
        <begin position="57"/>
        <end position="80"/>
    </location>
</feature>
<keyword evidence="3" id="KW-1185">Reference proteome</keyword>